<evidence type="ECO:0000313" key="2">
    <source>
        <dbReference type="Proteomes" id="UP000250235"/>
    </source>
</evidence>
<dbReference type="AlphaFoldDB" id="A0A2Z7B2S1"/>
<evidence type="ECO:0000313" key="1">
    <source>
        <dbReference type="EMBL" id="KZV27778.1"/>
    </source>
</evidence>
<keyword evidence="2" id="KW-1185">Reference proteome</keyword>
<organism evidence="1 2">
    <name type="scientific">Dorcoceras hygrometricum</name>
    <dbReference type="NCBI Taxonomy" id="472368"/>
    <lineage>
        <taxon>Eukaryota</taxon>
        <taxon>Viridiplantae</taxon>
        <taxon>Streptophyta</taxon>
        <taxon>Embryophyta</taxon>
        <taxon>Tracheophyta</taxon>
        <taxon>Spermatophyta</taxon>
        <taxon>Magnoliopsida</taxon>
        <taxon>eudicotyledons</taxon>
        <taxon>Gunneridae</taxon>
        <taxon>Pentapetalae</taxon>
        <taxon>asterids</taxon>
        <taxon>lamiids</taxon>
        <taxon>Lamiales</taxon>
        <taxon>Gesneriaceae</taxon>
        <taxon>Didymocarpoideae</taxon>
        <taxon>Trichosporeae</taxon>
        <taxon>Loxocarpinae</taxon>
        <taxon>Dorcoceras</taxon>
    </lineage>
</organism>
<sequence>MKGERKTDNKKLFSKFSPSPPLFPPVVAAAVALRCDRPDEEVLITKYSLGF</sequence>
<protein>
    <submittedName>
        <fullName evidence="1">Uncharacterized protein</fullName>
    </submittedName>
</protein>
<dbReference type="Proteomes" id="UP000250235">
    <property type="component" value="Unassembled WGS sequence"/>
</dbReference>
<dbReference type="EMBL" id="KV010302">
    <property type="protein sequence ID" value="KZV27778.1"/>
    <property type="molecule type" value="Genomic_DNA"/>
</dbReference>
<proteinExistence type="predicted"/>
<name>A0A2Z7B2S1_9LAMI</name>
<accession>A0A2Z7B2S1</accession>
<gene>
    <name evidence="1" type="ORF">F511_40231</name>
</gene>
<reference evidence="1 2" key="1">
    <citation type="journal article" date="2015" name="Proc. Natl. Acad. Sci. U.S.A.">
        <title>The resurrection genome of Boea hygrometrica: A blueprint for survival of dehydration.</title>
        <authorList>
            <person name="Xiao L."/>
            <person name="Yang G."/>
            <person name="Zhang L."/>
            <person name="Yang X."/>
            <person name="Zhao S."/>
            <person name="Ji Z."/>
            <person name="Zhou Q."/>
            <person name="Hu M."/>
            <person name="Wang Y."/>
            <person name="Chen M."/>
            <person name="Xu Y."/>
            <person name="Jin H."/>
            <person name="Xiao X."/>
            <person name="Hu G."/>
            <person name="Bao F."/>
            <person name="Hu Y."/>
            <person name="Wan P."/>
            <person name="Li L."/>
            <person name="Deng X."/>
            <person name="Kuang T."/>
            <person name="Xiang C."/>
            <person name="Zhu J.K."/>
            <person name="Oliver M.J."/>
            <person name="He Y."/>
        </authorList>
    </citation>
    <scope>NUCLEOTIDE SEQUENCE [LARGE SCALE GENOMIC DNA]</scope>
    <source>
        <strain evidence="2">cv. XS01</strain>
    </source>
</reference>